<dbReference type="PANTHER" id="PTHR24138">
    <property type="entry name" value="INTRACELLLAR PHOSPHOLIPASE A FAMILY"/>
    <property type="match status" value="1"/>
</dbReference>
<reference evidence="5" key="1">
    <citation type="submission" date="2016-11" db="EMBL/GenBank/DDBJ databases">
        <authorList>
            <person name="Varghese N."/>
            <person name="Submissions S."/>
        </authorList>
    </citation>
    <scope>NUCLEOTIDE SEQUENCE [LARGE SCALE GENOMIC DNA]</scope>
    <source>
        <strain evidence="5">DSM 16478</strain>
    </source>
</reference>
<dbReference type="SUPFAM" id="SSF52151">
    <property type="entry name" value="FabD/lysophospholipase-like"/>
    <property type="match status" value="1"/>
</dbReference>
<dbReference type="STRING" id="228958.SAMN04488007_2383"/>
<dbReference type="InterPro" id="IPR047156">
    <property type="entry name" value="Teg/CotR/CapV-like"/>
</dbReference>
<dbReference type="PROSITE" id="PS51635">
    <property type="entry name" value="PNPLA"/>
    <property type="match status" value="1"/>
</dbReference>
<feature type="active site" description="Nucleophile" evidence="2">
    <location>
        <position position="44"/>
    </location>
</feature>
<dbReference type="InterPro" id="IPR016035">
    <property type="entry name" value="Acyl_Trfase/lysoPLipase"/>
</dbReference>
<dbReference type="GO" id="GO:0016042">
    <property type="term" value="P:lipid catabolic process"/>
    <property type="evidence" value="ECO:0007669"/>
    <property type="project" value="UniProtKB-UniRule"/>
</dbReference>
<gene>
    <name evidence="4" type="ORF">SAMN04488007_2383</name>
</gene>
<evidence type="ECO:0000256" key="1">
    <source>
        <dbReference type="ARBA" id="ARBA00023098"/>
    </source>
</evidence>
<dbReference type="Pfam" id="PF01734">
    <property type="entry name" value="Patatin"/>
    <property type="match status" value="1"/>
</dbReference>
<organism evidence="4 5">
    <name type="scientific">Maribacter aquivivus</name>
    <dbReference type="NCBI Taxonomy" id="228958"/>
    <lineage>
        <taxon>Bacteria</taxon>
        <taxon>Pseudomonadati</taxon>
        <taxon>Bacteroidota</taxon>
        <taxon>Flavobacteriia</taxon>
        <taxon>Flavobacteriales</taxon>
        <taxon>Flavobacteriaceae</taxon>
        <taxon>Maribacter</taxon>
    </lineage>
</organism>
<evidence type="ECO:0000259" key="3">
    <source>
        <dbReference type="PROSITE" id="PS51635"/>
    </source>
</evidence>
<dbReference type="Proteomes" id="UP000184314">
    <property type="component" value="Unassembled WGS sequence"/>
</dbReference>
<dbReference type="RefSeq" id="WP_073244419.1">
    <property type="nucleotide sequence ID" value="NZ_FQZX01000002.1"/>
</dbReference>
<evidence type="ECO:0000313" key="4">
    <source>
        <dbReference type="EMBL" id="SHK21161.1"/>
    </source>
</evidence>
<feature type="short sequence motif" description="DGA/G" evidence="2">
    <location>
        <begin position="201"/>
        <end position="203"/>
    </location>
</feature>
<feature type="active site" description="Proton acceptor" evidence="2">
    <location>
        <position position="201"/>
    </location>
</feature>
<protein>
    <submittedName>
        <fullName evidence="4">Patatin-like phospholipase</fullName>
    </submittedName>
</protein>
<sequence>MYKILSLDGGGSWAIIQLLTLKDRYGNIEGREILKKFDLVIANSGGSIVLAALAENYTLDKAISLFKEKQNREQIFHKNSFKDRYFPVDYLGLFNAGFGPKYSATKKKEAFENLFPEIDKIQMDELPTLIGKESLKIVVATYDALNNRAKFFKSFSTNPNEYDSVKLTQAINGSSNAPVQYFDFPARFKAKQSEIYYELWDGALGGFNNPILAGIIEAYKLGVDLKTIQIISLGTSNSLMSLDAKKNFWDWKQIALIFRRKKFAFSKWKPQFNFFKETVLHQAKTILYQPPDTANYIAMMFLQVATGKLLNEQIIRLSPLIHYDEQTDESITPLVQELYKLDMDLTKDEEINTLIKCFDAWKSGKLYNQPIEFKVERNNDLSLIKGDKWYHDGMDRWKSWENIE</sequence>
<dbReference type="PANTHER" id="PTHR24138:SF12">
    <property type="entry name" value="PATATIN FAMILY PROTEIN"/>
    <property type="match status" value="1"/>
</dbReference>
<dbReference type="Gene3D" id="3.40.1090.10">
    <property type="entry name" value="Cytosolic phospholipase A2 catalytic domain"/>
    <property type="match status" value="1"/>
</dbReference>
<dbReference type="OrthoDB" id="9807112at2"/>
<feature type="domain" description="PNPLA" evidence="3">
    <location>
        <begin position="5"/>
        <end position="215"/>
    </location>
</feature>
<dbReference type="AlphaFoldDB" id="A0A1M6QLP4"/>
<dbReference type="EMBL" id="FQZX01000002">
    <property type="protein sequence ID" value="SHK21161.1"/>
    <property type="molecule type" value="Genomic_DNA"/>
</dbReference>
<evidence type="ECO:0000256" key="2">
    <source>
        <dbReference type="PROSITE-ProRule" id="PRU01161"/>
    </source>
</evidence>
<keyword evidence="2" id="KW-0378">Hydrolase</keyword>
<dbReference type="GO" id="GO:0016787">
    <property type="term" value="F:hydrolase activity"/>
    <property type="evidence" value="ECO:0007669"/>
    <property type="project" value="UniProtKB-UniRule"/>
</dbReference>
<keyword evidence="1 2" id="KW-0443">Lipid metabolism</keyword>
<proteinExistence type="predicted"/>
<evidence type="ECO:0000313" key="5">
    <source>
        <dbReference type="Proteomes" id="UP000184314"/>
    </source>
</evidence>
<dbReference type="InterPro" id="IPR002641">
    <property type="entry name" value="PNPLA_dom"/>
</dbReference>
<keyword evidence="5" id="KW-1185">Reference proteome</keyword>
<comment type="caution">
    <text evidence="2">Lacks conserved residue(s) required for the propagation of feature annotation.</text>
</comment>
<name>A0A1M6QLP4_9FLAO</name>
<keyword evidence="2" id="KW-0442">Lipid degradation</keyword>
<accession>A0A1M6QLP4</accession>